<keyword evidence="2" id="KW-1185">Reference proteome</keyword>
<sequence length="196" mass="22237">MQLTGRIAVDNLMTLEAYAKWRKTHKPEVIAHRKLRSVQLGEHINVQFESELTMRYQIQEMLRIEKIFEEEGIQAEIDAYAPLVPDGGNWKATMLIEYPDENERRRELARLIGVEDRMFVEVEGQPRVYAIADEDLERENAEKTSSVHFLRFELTGAMREAVKAGAGVKVGCDHTNYPAHVAVGAETLASLAGDLK</sequence>
<evidence type="ECO:0000313" key="1">
    <source>
        <dbReference type="EMBL" id="MBL0428714.1"/>
    </source>
</evidence>
<dbReference type="InterPro" id="IPR021890">
    <property type="entry name" value="DUF3501"/>
</dbReference>
<comment type="caution">
    <text evidence="1">The sequence shown here is derived from an EMBL/GenBank/DDBJ whole genome shotgun (WGS) entry which is preliminary data.</text>
</comment>
<gene>
    <name evidence="1" type="ORF">JI746_26660</name>
</gene>
<accession>A0ABS1JWX4</accession>
<dbReference type="EMBL" id="JAEQND010000021">
    <property type="protein sequence ID" value="MBL0428714.1"/>
    <property type="molecule type" value="Genomic_DNA"/>
</dbReference>
<proteinExistence type="predicted"/>
<evidence type="ECO:0000313" key="2">
    <source>
        <dbReference type="Proteomes" id="UP000622707"/>
    </source>
</evidence>
<protein>
    <submittedName>
        <fullName evidence="1">DUF3501 family protein</fullName>
    </submittedName>
</protein>
<dbReference type="RefSeq" id="WP_201693352.1">
    <property type="nucleotide sequence ID" value="NZ_JAEQND010000021.1"/>
</dbReference>
<dbReference type="Proteomes" id="UP000622707">
    <property type="component" value="Unassembled WGS sequence"/>
</dbReference>
<dbReference type="Pfam" id="PF12007">
    <property type="entry name" value="DUF3501"/>
    <property type="match status" value="1"/>
</dbReference>
<organism evidence="1 2">
    <name type="scientific">Ramlibacter alkalitolerans</name>
    <dbReference type="NCBI Taxonomy" id="2039631"/>
    <lineage>
        <taxon>Bacteria</taxon>
        <taxon>Pseudomonadati</taxon>
        <taxon>Pseudomonadota</taxon>
        <taxon>Betaproteobacteria</taxon>
        <taxon>Burkholderiales</taxon>
        <taxon>Comamonadaceae</taxon>
        <taxon>Ramlibacter</taxon>
    </lineage>
</organism>
<name>A0ABS1JWX4_9BURK</name>
<reference evidence="1 2" key="1">
    <citation type="journal article" date="2017" name="Int. J. Syst. Evol. Microbiol.">
        <title>Ramlibacter alkalitolerans sp. nov., alkali-tolerant bacterium isolated from soil of ginseng.</title>
        <authorList>
            <person name="Lee D.H."/>
            <person name="Cha C.J."/>
        </authorList>
    </citation>
    <scope>NUCLEOTIDE SEQUENCE [LARGE SCALE GENOMIC DNA]</scope>
    <source>
        <strain evidence="1 2">KACC 19305</strain>
    </source>
</reference>